<dbReference type="GO" id="GO:0071555">
    <property type="term" value="P:cell wall organization"/>
    <property type="evidence" value="ECO:0007669"/>
    <property type="project" value="UniProtKB-KW"/>
</dbReference>
<dbReference type="AlphaFoldDB" id="A0A923KZQ2"/>
<keyword evidence="10" id="KW-1133">Transmembrane helix</keyword>
<feature type="domain" description="Peptidase S11 D-alanyl-D-alanine carboxypeptidase A N-terminal" evidence="11">
    <location>
        <begin position="365"/>
        <end position="587"/>
    </location>
</feature>
<feature type="active site" description="Acyl-ester intermediate" evidence="7">
    <location>
        <position position="395"/>
    </location>
</feature>
<evidence type="ECO:0000259" key="12">
    <source>
        <dbReference type="Pfam" id="PF05569"/>
    </source>
</evidence>
<dbReference type="SUPFAM" id="SSF56601">
    <property type="entry name" value="beta-lactamase/transpeptidase-like"/>
    <property type="match status" value="1"/>
</dbReference>
<evidence type="ECO:0000256" key="8">
    <source>
        <dbReference type="PIRSR" id="PIRSR618044-2"/>
    </source>
</evidence>
<dbReference type="Pfam" id="PF05569">
    <property type="entry name" value="Peptidase_M56"/>
    <property type="match status" value="1"/>
</dbReference>
<keyword evidence="6" id="KW-0961">Cell wall biogenesis/degradation</keyword>
<dbReference type="EMBL" id="JACOGG010000008">
    <property type="protein sequence ID" value="MBC3935496.1"/>
    <property type="molecule type" value="Genomic_DNA"/>
</dbReference>
<evidence type="ECO:0000256" key="7">
    <source>
        <dbReference type="PIRSR" id="PIRSR618044-1"/>
    </source>
</evidence>
<dbReference type="GO" id="GO:0009252">
    <property type="term" value="P:peptidoglycan biosynthetic process"/>
    <property type="evidence" value="ECO:0007669"/>
    <property type="project" value="UniProtKB-KW"/>
</dbReference>
<evidence type="ECO:0000256" key="4">
    <source>
        <dbReference type="ARBA" id="ARBA00022960"/>
    </source>
</evidence>
<dbReference type="Pfam" id="PF00768">
    <property type="entry name" value="Peptidase_S11"/>
    <property type="match status" value="1"/>
</dbReference>
<feature type="transmembrane region" description="Helical" evidence="10">
    <location>
        <begin position="51"/>
        <end position="71"/>
    </location>
</feature>
<keyword evidence="10" id="KW-0472">Membrane</keyword>
<dbReference type="InterPro" id="IPR001967">
    <property type="entry name" value="Peptidase_S11_N"/>
</dbReference>
<dbReference type="Proteomes" id="UP000612361">
    <property type="component" value="Unassembled WGS sequence"/>
</dbReference>
<reference evidence="13" key="1">
    <citation type="submission" date="2020-08" db="EMBL/GenBank/DDBJ databases">
        <title>Novel species isolated from subtropical streams in China.</title>
        <authorList>
            <person name="Lu H."/>
        </authorList>
    </citation>
    <scope>NUCLEOTIDE SEQUENCE</scope>
    <source>
        <strain evidence="13">CY7W</strain>
    </source>
</reference>
<dbReference type="PRINTS" id="PR00725">
    <property type="entry name" value="DADACBPTASE1"/>
</dbReference>
<dbReference type="PANTHER" id="PTHR34978:SF3">
    <property type="entry name" value="SLR0241 PROTEIN"/>
    <property type="match status" value="1"/>
</dbReference>
<feature type="active site" evidence="7">
    <location>
        <position position="452"/>
    </location>
</feature>
<dbReference type="PANTHER" id="PTHR34978">
    <property type="entry name" value="POSSIBLE SENSOR-TRANSDUCER PROTEIN BLAR"/>
    <property type="match status" value="1"/>
</dbReference>
<evidence type="ECO:0000256" key="1">
    <source>
        <dbReference type="ARBA" id="ARBA00007164"/>
    </source>
</evidence>
<dbReference type="InterPro" id="IPR018044">
    <property type="entry name" value="Peptidase_S11"/>
</dbReference>
<evidence type="ECO:0000313" key="13">
    <source>
        <dbReference type="EMBL" id="MBC3935496.1"/>
    </source>
</evidence>
<evidence type="ECO:0000256" key="5">
    <source>
        <dbReference type="ARBA" id="ARBA00022984"/>
    </source>
</evidence>
<dbReference type="GO" id="GO:0008360">
    <property type="term" value="P:regulation of cell shape"/>
    <property type="evidence" value="ECO:0007669"/>
    <property type="project" value="UniProtKB-KW"/>
</dbReference>
<evidence type="ECO:0000256" key="6">
    <source>
        <dbReference type="ARBA" id="ARBA00023316"/>
    </source>
</evidence>
<keyword evidence="14" id="KW-1185">Reference proteome</keyword>
<accession>A0A923KZQ2</accession>
<keyword evidence="2" id="KW-0732">Signal</keyword>
<organism evidence="13 14">
    <name type="scientific">Undibacterium rugosum</name>
    <dbReference type="NCBI Taxonomy" id="2762291"/>
    <lineage>
        <taxon>Bacteria</taxon>
        <taxon>Pseudomonadati</taxon>
        <taxon>Pseudomonadota</taxon>
        <taxon>Betaproteobacteria</taxon>
        <taxon>Burkholderiales</taxon>
        <taxon>Oxalobacteraceae</taxon>
        <taxon>Undibacterium</taxon>
    </lineage>
</organism>
<feature type="transmembrane region" description="Helical" evidence="10">
    <location>
        <begin position="16"/>
        <end position="39"/>
    </location>
</feature>
<feature type="binding site" evidence="8">
    <location>
        <position position="557"/>
    </location>
    <ligand>
        <name>substrate</name>
    </ligand>
</feature>
<feature type="active site" description="Proton acceptor" evidence="7">
    <location>
        <position position="398"/>
    </location>
</feature>
<sequence>MNAAISQFSFERLTQILGWPLLDFVWQGVLIAGVAALLLSLCRHARPQTRYLIASGAMLLCALLPLVGMVLQASRPQSLTLSAALQLLSDASATTEVQWQDSNLLLSLLAPVLPFLVTLWLSGVTLMLSRYLLGLLWIARLGSLAGQADYVSAMGDWQQSARSLQTRFGIRREVRLLWKTEILSPMTTGCWRPVILMPVSLLSGMSPAMIEALLAHELAHIRRWDYLVKLLQNLVQALLFYHPVVWWLGRHMDSERELIADQLAVAATGQSRELALALQSLDQMQMQQKSLALAAHGGDLLSRIRQILRPGPQAWQWQMALPVVLAVVSLMLIFQTKVDAGPVADFTVQSRPTREFALPDKLMINTHSRHVMVLDEASGAVLLQKDADVAVPIASISKLLTAMVTLDAQLDMQQELQLSRQDMVGSQQGLTMLKPGLSVTRQQLLELMLVPSSNTAAKALGRTYPGGEPALIAAIRSKLQALGLQHTSIEEPVGISANNRSSAADLARLARFAAGYPELQKLSSSPEIKLSLAGKSERLISSNPLVRQAGWDISLTKTGYSKAAGRCLLLRTKIADKHWIVVLLNANQFTMRTEDAELIRDALSGAISSANSASIIDGSAVMVH</sequence>
<protein>
    <submittedName>
        <fullName evidence="13">Serine hydrolase</fullName>
    </submittedName>
</protein>
<evidence type="ECO:0000256" key="9">
    <source>
        <dbReference type="RuleBase" id="RU004016"/>
    </source>
</evidence>
<evidence type="ECO:0000256" key="10">
    <source>
        <dbReference type="SAM" id="Phobius"/>
    </source>
</evidence>
<dbReference type="Gene3D" id="3.30.2010.10">
    <property type="entry name" value="Metalloproteases ('zincins'), catalytic domain"/>
    <property type="match status" value="1"/>
</dbReference>
<keyword evidence="10" id="KW-0812">Transmembrane</keyword>
<evidence type="ECO:0000256" key="2">
    <source>
        <dbReference type="ARBA" id="ARBA00022729"/>
    </source>
</evidence>
<feature type="transmembrane region" description="Helical" evidence="10">
    <location>
        <begin position="104"/>
        <end position="124"/>
    </location>
</feature>
<dbReference type="GO" id="GO:0009002">
    <property type="term" value="F:serine-type D-Ala-D-Ala carboxypeptidase activity"/>
    <property type="evidence" value="ECO:0007669"/>
    <property type="project" value="InterPro"/>
</dbReference>
<dbReference type="InterPro" id="IPR008756">
    <property type="entry name" value="Peptidase_M56"/>
</dbReference>
<comment type="similarity">
    <text evidence="1 9">Belongs to the peptidase S11 family.</text>
</comment>
<keyword evidence="5" id="KW-0573">Peptidoglycan synthesis</keyword>
<proteinExistence type="inferred from homology"/>
<evidence type="ECO:0000256" key="3">
    <source>
        <dbReference type="ARBA" id="ARBA00022801"/>
    </source>
</evidence>
<name>A0A923KZQ2_9BURK</name>
<dbReference type="InterPro" id="IPR052173">
    <property type="entry name" value="Beta-lactam_resp_regulator"/>
</dbReference>
<gene>
    <name evidence="13" type="ORF">H8K47_08995</name>
</gene>
<keyword evidence="4" id="KW-0133">Cell shape</keyword>
<comment type="caution">
    <text evidence="13">The sequence shown here is derived from an EMBL/GenBank/DDBJ whole genome shotgun (WGS) entry which is preliminary data.</text>
</comment>
<dbReference type="RefSeq" id="WP_186881078.1">
    <property type="nucleotide sequence ID" value="NZ_JACOGG010000008.1"/>
</dbReference>
<keyword evidence="3 13" id="KW-0378">Hydrolase</keyword>
<dbReference type="GO" id="GO:0006508">
    <property type="term" value="P:proteolysis"/>
    <property type="evidence" value="ECO:0007669"/>
    <property type="project" value="InterPro"/>
</dbReference>
<evidence type="ECO:0000259" key="11">
    <source>
        <dbReference type="Pfam" id="PF00768"/>
    </source>
</evidence>
<evidence type="ECO:0000313" key="14">
    <source>
        <dbReference type="Proteomes" id="UP000612361"/>
    </source>
</evidence>
<dbReference type="Gene3D" id="3.40.710.10">
    <property type="entry name" value="DD-peptidase/beta-lactamase superfamily"/>
    <property type="match status" value="1"/>
</dbReference>
<dbReference type="CDD" id="cd07341">
    <property type="entry name" value="M56_BlaR1_MecR1_like"/>
    <property type="match status" value="1"/>
</dbReference>
<dbReference type="InterPro" id="IPR012338">
    <property type="entry name" value="Beta-lactam/transpept-like"/>
</dbReference>
<feature type="domain" description="Peptidase M56" evidence="12">
    <location>
        <begin position="58"/>
        <end position="272"/>
    </location>
</feature>